<sequence>MNLTHSWYAFVPSYLGHYDYLDAATRAIIKVQKRKGSSRSMESDPGVEEYLFAINALRQNLDESDSTLLTIALLCLYESAVRRRIGPCISHRRGITAIATARGISKKSSSVARAVLYGNWTQDFRTCVAEGVPSPFEEAEWVTAGPAYRTDDLLPGVSRLRDLAQKTYIRLPRLIAMARKLRNTPPDRFNRDFLDRVTTLAIQLNSLQDTEAESSLLHRVHVSQTKSYHTGALTPYSLAFRTMDEFNAALLYWGARLTTINLCTLLSTMETKSNKLWTTTPSAHYGDLAGHKHRTIRNIMMSWEFTYENGLTLGSPAMTQAVLAVWCALKGEVSFNGMSTRVIKEWLRGVFQESVAGWPSHAVFDLEQLDEVSEAFVGGEVSGVLGGIYN</sequence>
<name>A0ABR0ES08_ZASCE</name>
<protein>
    <submittedName>
        <fullName evidence="1">Uncharacterized protein</fullName>
    </submittedName>
</protein>
<proteinExistence type="predicted"/>
<evidence type="ECO:0000313" key="1">
    <source>
        <dbReference type="EMBL" id="KAK4504297.1"/>
    </source>
</evidence>
<organism evidence="1 2">
    <name type="scientific">Zasmidium cellare</name>
    <name type="common">Wine cellar mold</name>
    <name type="synonym">Racodium cellare</name>
    <dbReference type="NCBI Taxonomy" id="395010"/>
    <lineage>
        <taxon>Eukaryota</taxon>
        <taxon>Fungi</taxon>
        <taxon>Dikarya</taxon>
        <taxon>Ascomycota</taxon>
        <taxon>Pezizomycotina</taxon>
        <taxon>Dothideomycetes</taxon>
        <taxon>Dothideomycetidae</taxon>
        <taxon>Mycosphaerellales</taxon>
        <taxon>Mycosphaerellaceae</taxon>
        <taxon>Zasmidium</taxon>
    </lineage>
</organism>
<evidence type="ECO:0000313" key="2">
    <source>
        <dbReference type="Proteomes" id="UP001305779"/>
    </source>
</evidence>
<dbReference type="EMBL" id="JAXOVC010000003">
    <property type="protein sequence ID" value="KAK4504297.1"/>
    <property type="molecule type" value="Genomic_DNA"/>
</dbReference>
<comment type="caution">
    <text evidence="1">The sequence shown here is derived from an EMBL/GenBank/DDBJ whole genome shotgun (WGS) entry which is preliminary data.</text>
</comment>
<keyword evidence="2" id="KW-1185">Reference proteome</keyword>
<dbReference type="Proteomes" id="UP001305779">
    <property type="component" value="Unassembled WGS sequence"/>
</dbReference>
<reference evidence="1 2" key="1">
    <citation type="journal article" date="2023" name="G3 (Bethesda)">
        <title>A chromosome-level genome assembly of Zasmidium syzygii isolated from banana leaves.</title>
        <authorList>
            <person name="van Westerhoven A.C."/>
            <person name="Mehrabi R."/>
            <person name="Talebi R."/>
            <person name="Steentjes M.B.F."/>
            <person name="Corcolon B."/>
            <person name="Chong P.A."/>
            <person name="Kema G.H.J."/>
            <person name="Seidl M.F."/>
        </authorList>
    </citation>
    <scope>NUCLEOTIDE SEQUENCE [LARGE SCALE GENOMIC DNA]</scope>
    <source>
        <strain evidence="1 2">P124</strain>
    </source>
</reference>
<gene>
    <name evidence="1" type="ORF">PRZ48_005213</name>
</gene>
<accession>A0ABR0ES08</accession>
<dbReference type="InterPro" id="IPR053178">
    <property type="entry name" value="Osmoadaptation_assoc"/>
</dbReference>
<dbReference type="PANTHER" id="PTHR38111">
    <property type="entry name" value="ZN(2)-C6 FUNGAL-TYPE DOMAIN-CONTAINING PROTEIN-RELATED"/>
    <property type="match status" value="1"/>
</dbReference>